<dbReference type="OrthoDB" id="10364858at2759"/>
<evidence type="ECO:0000313" key="1">
    <source>
        <dbReference type="EMBL" id="EHA50124.1"/>
    </source>
</evidence>
<dbReference type="GeneID" id="12984454"/>
<dbReference type="Proteomes" id="UP000009058">
    <property type="component" value="Chromosome 4"/>
</dbReference>
<sequence>MELQRLASVSGCEVPGVLFAGQPPSLCRSGLELITPLASQHPNISQSLPH</sequence>
<gene>
    <name evidence="1" type="ORF">MGG_17085</name>
</gene>
<proteinExistence type="predicted"/>
<dbReference type="VEuPathDB" id="FungiDB:MGG_17085"/>
<keyword evidence="2" id="KW-1185">Reference proteome</keyword>
<evidence type="ECO:0000313" key="2">
    <source>
        <dbReference type="Proteomes" id="UP000009058"/>
    </source>
</evidence>
<reference evidence="1 2" key="1">
    <citation type="journal article" date="2005" name="Nature">
        <title>The genome sequence of the rice blast fungus Magnaporthe grisea.</title>
        <authorList>
            <person name="Dean R.A."/>
            <person name="Talbot N.J."/>
            <person name="Ebbole D.J."/>
            <person name="Farman M.L."/>
            <person name="Mitchell T.K."/>
            <person name="Orbach M.J."/>
            <person name="Thon M."/>
            <person name="Kulkarni R."/>
            <person name="Xu J.R."/>
            <person name="Pan H."/>
            <person name="Read N.D."/>
            <person name="Lee Y.H."/>
            <person name="Carbone I."/>
            <person name="Brown D."/>
            <person name="Oh Y.Y."/>
            <person name="Donofrio N."/>
            <person name="Jeong J.S."/>
            <person name="Soanes D.M."/>
            <person name="Djonovic S."/>
            <person name="Kolomiets E."/>
            <person name="Rehmeyer C."/>
            <person name="Li W."/>
            <person name="Harding M."/>
            <person name="Kim S."/>
            <person name="Lebrun M.H."/>
            <person name="Bohnert H."/>
            <person name="Coughlan S."/>
            <person name="Butler J."/>
            <person name="Calvo S."/>
            <person name="Ma L.J."/>
            <person name="Nicol R."/>
            <person name="Purcell S."/>
            <person name="Nusbaum C."/>
            <person name="Galagan J.E."/>
            <person name="Birren B.W."/>
        </authorList>
    </citation>
    <scope>NUCLEOTIDE SEQUENCE [LARGE SCALE GENOMIC DNA]</scope>
    <source>
        <strain evidence="2">70-15 / ATCC MYA-4617 / FGSC 8958</strain>
    </source>
</reference>
<dbReference type="InParanoid" id="G4N822"/>
<dbReference type="HOGENOM" id="CLU_3125399_0_0_1"/>
<organism evidence="1 2">
    <name type="scientific">Pyricularia oryzae (strain 70-15 / ATCC MYA-4617 / FGSC 8958)</name>
    <name type="common">Rice blast fungus</name>
    <name type="synonym">Magnaporthe oryzae</name>
    <dbReference type="NCBI Taxonomy" id="242507"/>
    <lineage>
        <taxon>Eukaryota</taxon>
        <taxon>Fungi</taxon>
        <taxon>Dikarya</taxon>
        <taxon>Ascomycota</taxon>
        <taxon>Pezizomycotina</taxon>
        <taxon>Sordariomycetes</taxon>
        <taxon>Sordariomycetidae</taxon>
        <taxon>Magnaporthales</taxon>
        <taxon>Pyriculariaceae</taxon>
        <taxon>Pyricularia</taxon>
    </lineage>
</organism>
<protein>
    <submittedName>
        <fullName evidence="1">Uncharacterized protein</fullName>
    </submittedName>
</protein>
<dbReference type="EMBL" id="CM001234">
    <property type="protein sequence ID" value="EHA50124.1"/>
    <property type="molecule type" value="Genomic_DNA"/>
</dbReference>
<name>G4N822_PYRO7</name>
<reference key="2">
    <citation type="submission" date="2011-05" db="EMBL/GenBank/DDBJ databases">
        <title>The Genome Sequence of Magnaporthe oryzae 70-15.</title>
        <authorList>
            <consortium name="The Broad Institute Genome Sequencing Platform"/>
            <person name="Ma L.-J."/>
            <person name="Dead R."/>
            <person name="Young S.K."/>
            <person name="Zeng Q."/>
            <person name="Gargeya S."/>
            <person name="Fitzgerald M."/>
            <person name="Haas B."/>
            <person name="Abouelleil A."/>
            <person name="Alvarado L."/>
            <person name="Arachchi H.M."/>
            <person name="Berlin A."/>
            <person name="Brown A."/>
            <person name="Chapman S.B."/>
            <person name="Chen Z."/>
            <person name="Dunbar C."/>
            <person name="Freedman E."/>
            <person name="Gearin G."/>
            <person name="Gellesch M."/>
            <person name="Goldberg J."/>
            <person name="Griggs A."/>
            <person name="Gujja S."/>
            <person name="Heiman D."/>
            <person name="Howarth C."/>
            <person name="Larson L."/>
            <person name="Lui A."/>
            <person name="MacDonald P.J.P."/>
            <person name="Mehta T."/>
            <person name="Montmayeur A."/>
            <person name="Murphy C."/>
            <person name="Neiman D."/>
            <person name="Pearson M."/>
            <person name="Priest M."/>
            <person name="Roberts A."/>
            <person name="Saif S."/>
            <person name="Shea T."/>
            <person name="Shenoy N."/>
            <person name="Sisk P."/>
            <person name="Stolte C."/>
            <person name="Sykes S."/>
            <person name="Yandava C."/>
            <person name="Wortman J."/>
            <person name="Nusbaum C."/>
            <person name="Birren B."/>
        </authorList>
    </citation>
    <scope>NUCLEOTIDE SEQUENCE</scope>
    <source>
        <strain>70-15</strain>
    </source>
</reference>
<dbReference type="KEGG" id="mgr:MGG_17085"/>
<dbReference type="RefSeq" id="XP_003716443.1">
    <property type="nucleotide sequence ID" value="XM_003716395.1"/>
</dbReference>
<accession>G4N822</accession>
<dbReference type="AlphaFoldDB" id="G4N822"/>